<evidence type="ECO:0000313" key="4">
    <source>
        <dbReference type="Proteomes" id="UP001054902"/>
    </source>
</evidence>
<feature type="compositionally biased region" description="Acidic residues" evidence="1">
    <location>
        <begin position="258"/>
        <end position="276"/>
    </location>
</feature>
<evidence type="ECO:0000256" key="2">
    <source>
        <dbReference type="SAM" id="Phobius"/>
    </source>
</evidence>
<keyword evidence="2" id="KW-1133">Transmembrane helix</keyword>
<dbReference type="Proteomes" id="UP001054902">
    <property type="component" value="Unassembled WGS sequence"/>
</dbReference>
<keyword evidence="4" id="KW-1185">Reference proteome</keyword>
<comment type="caution">
    <text evidence="3">The sequence shown here is derived from an EMBL/GenBank/DDBJ whole genome shotgun (WGS) entry which is preliminary data.</text>
</comment>
<feature type="compositionally biased region" description="Polar residues" evidence="1">
    <location>
        <begin position="12"/>
        <end position="24"/>
    </location>
</feature>
<reference evidence="3 4" key="1">
    <citation type="journal article" date="2021" name="Sci. Rep.">
        <title>The genome of the diatom Chaetoceros tenuissimus carries an ancient integrated fragment of an extant virus.</title>
        <authorList>
            <person name="Hongo Y."/>
            <person name="Kimura K."/>
            <person name="Takaki Y."/>
            <person name="Yoshida Y."/>
            <person name="Baba S."/>
            <person name="Kobayashi G."/>
            <person name="Nagasaki K."/>
            <person name="Hano T."/>
            <person name="Tomaru Y."/>
        </authorList>
    </citation>
    <scope>NUCLEOTIDE SEQUENCE [LARGE SCALE GENOMIC DNA]</scope>
    <source>
        <strain evidence="3 4">NIES-3715</strain>
    </source>
</reference>
<evidence type="ECO:0000256" key="1">
    <source>
        <dbReference type="SAM" id="MobiDB-lite"/>
    </source>
</evidence>
<feature type="transmembrane region" description="Helical" evidence="2">
    <location>
        <begin position="51"/>
        <end position="69"/>
    </location>
</feature>
<dbReference type="EMBL" id="BLLK01000040">
    <property type="protein sequence ID" value="GFH50749.1"/>
    <property type="molecule type" value="Genomic_DNA"/>
</dbReference>
<dbReference type="AlphaFoldDB" id="A0AAD3H5K2"/>
<feature type="compositionally biased region" description="Pro residues" evidence="1">
    <location>
        <begin position="1"/>
        <end position="11"/>
    </location>
</feature>
<feature type="region of interest" description="Disordered" evidence="1">
    <location>
        <begin position="247"/>
        <end position="298"/>
    </location>
</feature>
<gene>
    <name evidence="3" type="ORF">CTEN210_07225</name>
</gene>
<evidence type="ECO:0000313" key="3">
    <source>
        <dbReference type="EMBL" id="GFH50749.1"/>
    </source>
</evidence>
<organism evidence="3 4">
    <name type="scientific">Chaetoceros tenuissimus</name>
    <dbReference type="NCBI Taxonomy" id="426638"/>
    <lineage>
        <taxon>Eukaryota</taxon>
        <taxon>Sar</taxon>
        <taxon>Stramenopiles</taxon>
        <taxon>Ochrophyta</taxon>
        <taxon>Bacillariophyta</taxon>
        <taxon>Coscinodiscophyceae</taxon>
        <taxon>Chaetocerotophycidae</taxon>
        <taxon>Chaetocerotales</taxon>
        <taxon>Chaetocerotaceae</taxon>
        <taxon>Chaetoceros</taxon>
    </lineage>
</organism>
<name>A0AAD3H5K2_9STRA</name>
<keyword evidence="2" id="KW-0472">Membrane</keyword>
<protein>
    <submittedName>
        <fullName evidence="3">Uncharacterized protein</fullName>
    </submittedName>
</protein>
<accession>A0AAD3H5K2</accession>
<feature type="transmembrane region" description="Helical" evidence="2">
    <location>
        <begin position="75"/>
        <end position="95"/>
    </location>
</feature>
<proteinExistence type="predicted"/>
<sequence length="578" mass="64226">MNQPRNPPPPIQTNFNPAQGPNQVSFSQSNPLNISQLSNQSIKKSIASQRSTASSVIASITIATAGYLSNMSTSFILSSLIAGGLIALFAAAFTLPGATGTLKDFLELLVLLGLLENKASFVQENLAIDSIQAFVSVDVKELWELLMLLGMSTGRAERITEGFKTFAVFYKQHIQEYIKSDGSIAYTNTFDKSQYTEEVHHALCSKPMTNLPNISSINPQQGGSSALGSLKLSSPLSNPTVFYSTKPKVQQSSFETDSSSDEESSLTSSDEDDDDSFTMTSSKVGRYMEPKKNPMPPLGCNKSKAVAYKHCLLNEMETINAHRLVATGNRVTNPRRWKGKKNTKEQKKKYKRHKKQVKLFNEMDNALLTYIRSTAYCTGHQLSNQLAEMNSCVAAFDFIILKLSLFNYNQVFVQEEVFKNLSFKDSLGKLQRIAVHIEKESTGGCVNTTSATELGLKGIPKEIAGYKVNNFGNIPKEIFSKMTTEEKKTYFEAKQKLRDEGIEFPESSKFDDTEKKIEELESKIKELEATTIGEPVTPENGESKLKARKTGKADVMSMSYKEILEQIPDEKQRKKVVN</sequence>
<feature type="region of interest" description="Disordered" evidence="1">
    <location>
        <begin position="1"/>
        <end position="24"/>
    </location>
</feature>
<keyword evidence="2" id="KW-0812">Transmembrane</keyword>